<proteinExistence type="predicted"/>
<gene>
    <name evidence="1" type="ORF">MNBD_NITROSPIRAE02-1487</name>
</gene>
<reference evidence="1" key="1">
    <citation type="submission" date="2018-06" db="EMBL/GenBank/DDBJ databases">
        <authorList>
            <person name="Zhirakovskaya E."/>
        </authorList>
    </citation>
    <scope>NUCLEOTIDE SEQUENCE</scope>
</reference>
<evidence type="ECO:0000313" key="1">
    <source>
        <dbReference type="EMBL" id="VAX32732.1"/>
    </source>
</evidence>
<protein>
    <submittedName>
        <fullName evidence="1">Uncharacterized protein</fullName>
    </submittedName>
</protein>
<name>A0A3B1CWD2_9ZZZZ</name>
<sequence>MEKKQKIDLKEIKAILQEKGYTISSGLNIGFNEASANCGSYCTGGCRGGCYTCSTGTSKKTTQVVQPTIQLSRENILGDILTITNTPAEPED</sequence>
<dbReference type="AlphaFoldDB" id="A0A3B1CWD2"/>
<dbReference type="EMBL" id="UOGH01000267">
    <property type="protein sequence ID" value="VAX32732.1"/>
    <property type="molecule type" value="Genomic_DNA"/>
</dbReference>
<accession>A0A3B1CWD2</accession>
<organism evidence="1">
    <name type="scientific">hydrothermal vent metagenome</name>
    <dbReference type="NCBI Taxonomy" id="652676"/>
    <lineage>
        <taxon>unclassified sequences</taxon>
        <taxon>metagenomes</taxon>
        <taxon>ecological metagenomes</taxon>
    </lineage>
</organism>